<feature type="compositionally biased region" description="Low complexity" evidence="1">
    <location>
        <begin position="533"/>
        <end position="555"/>
    </location>
</feature>
<sequence length="591" mass="65092">MIDVLYLQFHDQEREHWPQAATSCPVRPCLQVDMLGFDFQKPEVTTVIRWLLRVVLVLFLAWLVRQRSEQEAEEEEEENESELSDSRARSNGLRSRGTSRPVSRLQPRRDPYATAPRQRKGVASGTDAADFDSIIEKVSKPKEMWQPRKSGEPLDLRQRSKGDADPGMTERPAVTVNKPGHDAQGPTLRGHERPVTFITFNHENNLLFSCGKAGDAVLAAGIQSEILPLFVRLLDKDPLVAMYKYPPTGHAAKQRTPIALAVFLCLCQRLESSTGTVKAFIAWALLLGTACLRFAHLQRSVQLRCENSLLSALCKKGKRRQQGVQQPFVWCVPACSAPHVCIAPTLLLEYGELVVAKPDVDFIIPDLQLPKSGRLEPGTPKLARKMSRAKFCDLARSLLSAIGVQDEDLDQLSSYSFRRFMPTLADCLDAPYEAYEARLAVGNWVEATADRVTAQKAGSSMPIRYSDEKAITAGMTKLRMLVSLDIVRQRVMPAAVTWSEVTRLRPSSAKVEKALHASAWRAADDVIPKHASESGSEASDSDGDSSSSSASSLSSSDASAEDLRLVMAGVLMKQAPRSVLQVAVAVCAVFA</sequence>
<organism evidence="2 3">
    <name type="scientific">Symbiodinium microadriaticum</name>
    <name type="common">Dinoflagellate</name>
    <name type="synonym">Zooxanthella microadriatica</name>
    <dbReference type="NCBI Taxonomy" id="2951"/>
    <lineage>
        <taxon>Eukaryota</taxon>
        <taxon>Sar</taxon>
        <taxon>Alveolata</taxon>
        <taxon>Dinophyceae</taxon>
        <taxon>Suessiales</taxon>
        <taxon>Symbiodiniaceae</taxon>
        <taxon>Symbiodinium</taxon>
    </lineage>
</organism>
<evidence type="ECO:0000256" key="1">
    <source>
        <dbReference type="SAM" id="MobiDB-lite"/>
    </source>
</evidence>
<feature type="region of interest" description="Disordered" evidence="1">
    <location>
        <begin position="70"/>
        <end position="127"/>
    </location>
</feature>
<feature type="region of interest" description="Disordered" evidence="1">
    <location>
        <begin position="530"/>
        <end position="555"/>
    </location>
</feature>
<feature type="compositionally biased region" description="Basic and acidic residues" evidence="1">
    <location>
        <begin position="140"/>
        <end position="164"/>
    </location>
</feature>
<reference evidence="2 3" key="1">
    <citation type="submission" date="2016-02" db="EMBL/GenBank/DDBJ databases">
        <title>Genome analysis of coral dinoflagellate symbionts highlights evolutionary adaptations to a symbiotic lifestyle.</title>
        <authorList>
            <person name="Aranda M."/>
            <person name="Li Y."/>
            <person name="Liew Y.J."/>
            <person name="Baumgarten S."/>
            <person name="Simakov O."/>
            <person name="Wilson M."/>
            <person name="Piel J."/>
            <person name="Ashoor H."/>
            <person name="Bougouffa S."/>
            <person name="Bajic V.B."/>
            <person name="Ryu T."/>
            <person name="Ravasi T."/>
            <person name="Bayer T."/>
            <person name="Micklem G."/>
            <person name="Kim H."/>
            <person name="Bhak J."/>
            <person name="Lajeunesse T.C."/>
            <person name="Voolstra C.R."/>
        </authorList>
    </citation>
    <scope>NUCLEOTIDE SEQUENCE [LARGE SCALE GENOMIC DNA]</scope>
    <source>
        <strain evidence="2 3">CCMP2467</strain>
    </source>
</reference>
<name>A0A1Q9DFJ4_SYMMI</name>
<feature type="compositionally biased region" description="Acidic residues" evidence="1">
    <location>
        <begin position="71"/>
        <end position="83"/>
    </location>
</feature>
<accession>A0A1Q9DFJ4</accession>
<proteinExistence type="predicted"/>
<evidence type="ECO:0000313" key="2">
    <source>
        <dbReference type="EMBL" id="OLP93957.1"/>
    </source>
</evidence>
<comment type="caution">
    <text evidence="2">The sequence shown here is derived from an EMBL/GenBank/DDBJ whole genome shotgun (WGS) entry which is preliminary data.</text>
</comment>
<protein>
    <submittedName>
        <fullName evidence="2">Uncharacterized protein</fullName>
    </submittedName>
</protein>
<dbReference type="EMBL" id="LSRX01000563">
    <property type="protein sequence ID" value="OLP93957.1"/>
    <property type="molecule type" value="Genomic_DNA"/>
</dbReference>
<keyword evidence="3" id="KW-1185">Reference proteome</keyword>
<gene>
    <name evidence="2" type="ORF">AK812_SmicGene24045</name>
</gene>
<dbReference type="Proteomes" id="UP000186817">
    <property type="component" value="Unassembled WGS sequence"/>
</dbReference>
<feature type="region of interest" description="Disordered" evidence="1">
    <location>
        <begin position="140"/>
        <end position="189"/>
    </location>
</feature>
<dbReference type="OrthoDB" id="427031at2759"/>
<evidence type="ECO:0000313" key="3">
    <source>
        <dbReference type="Proteomes" id="UP000186817"/>
    </source>
</evidence>
<feature type="compositionally biased region" description="Polar residues" evidence="1">
    <location>
        <begin position="92"/>
        <end position="101"/>
    </location>
</feature>
<dbReference type="AlphaFoldDB" id="A0A1Q9DFJ4"/>